<dbReference type="Proteomes" id="UP000294299">
    <property type="component" value="Chromosome NFRAN"/>
</dbReference>
<proteinExistence type="predicted"/>
<sequence length="157" mass="19078">MEISTMAIQWDSLTIEMVLLAGIIWFSIYIEHWAFQRSSRMQDQKSLENILKFVEDDLKHRNKFVNESIENENYRPFLTDMWDAVIIAGKHSLLDFHLFQIIQRTYSWMKYYNSELEWTKKNELDKKILKELLVEVKKSIEKSLNKIHEYNSYQKTY</sequence>
<organism evidence="2 3">
    <name type="scientific">Candidatus Nitrosocosmicus franklandianus</name>
    <dbReference type="NCBI Taxonomy" id="1798806"/>
    <lineage>
        <taxon>Archaea</taxon>
        <taxon>Nitrososphaerota</taxon>
        <taxon>Nitrososphaeria</taxon>
        <taxon>Nitrososphaerales</taxon>
        <taxon>Nitrososphaeraceae</taxon>
        <taxon>Candidatus Nitrosocosmicus</taxon>
    </lineage>
</organism>
<protein>
    <recommendedName>
        <fullName evidence="4">DUF4760 domain-containing protein</fullName>
    </recommendedName>
</protein>
<gene>
    <name evidence="2" type="ORF">NFRAN_2050</name>
</gene>
<dbReference type="OrthoDB" id="11690at2157"/>
<keyword evidence="1" id="KW-0812">Transmembrane</keyword>
<dbReference type="AlphaFoldDB" id="A0A484IFG6"/>
<evidence type="ECO:0000256" key="1">
    <source>
        <dbReference type="SAM" id="Phobius"/>
    </source>
</evidence>
<accession>A0A484IFG6</accession>
<feature type="transmembrane region" description="Helical" evidence="1">
    <location>
        <begin position="12"/>
        <end position="35"/>
    </location>
</feature>
<evidence type="ECO:0000313" key="3">
    <source>
        <dbReference type="Proteomes" id="UP000294299"/>
    </source>
</evidence>
<name>A0A484IFG6_9ARCH</name>
<reference evidence="2 3" key="1">
    <citation type="submission" date="2019-02" db="EMBL/GenBank/DDBJ databases">
        <authorList>
            <person name="Lehtovirta-Morley E L."/>
        </authorList>
    </citation>
    <scope>NUCLEOTIDE SEQUENCE [LARGE SCALE GENOMIC DNA]</scope>
    <source>
        <strain evidence="2">NFRAN1</strain>
    </source>
</reference>
<keyword evidence="1" id="KW-1133">Transmembrane helix</keyword>
<keyword evidence="1" id="KW-0472">Membrane</keyword>
<dbReference type="EMBL" id="LR216287">
    <property type="protein sequence ID" value="VFJ14372.1"/>
    <property type="molecule type" value="Genomic_DNA"/>
</dbReference>
<evidence type="ECO:0000313" key="2">
    <source>
        <dbReference type="EMBL" id="VFJ14372.1"/>
    </source>
</evidence>
<keyword evidence="3" id="KW-1185">Reference proteome</keyword>
<dbReference type="KEGG" id="nfn:NFRAN_2050"/>
<dbReference type="GeneID" id="39421331"/>
<evidence type="ECO:0008006" key="4">
    <source>
        <dbReference type="Google" id="ProtNLM"/>
    </source>
</evidence>
<dbReference type="RefSeq" id="WP_134484600.1">
    <property type="nucleotide sequence ID" value="NZ_LR216287.1"/>
</dbReference>